<dbReference type="AlphaFoldDB" id="A0A1X7GH30"/>
<proteinExistence type="predicted"/>
<protein>
    <submittedName>
        <fullName evidence="4">Tfp pilus assembly protein PilF</fullName>
    </submittedName>
</protein>
<evidence type="ECO:0000256" key="1">
    <source>
        <dbReference type="ARBA" id="ARBA00022737"/>
    </source>
</evidence>
<dbReference type="SMART" id="SM00028">
    <property type="entry name" value="TPR"/>
    <property type="match status" value="8"/>
</dbReference>
<dbReference type="PANTHER" id="PTHR45586">
    <property type="entry name" value="TPR REPEAT-CONTAINING PROTEIN PA4667"/>
    <property type="match status" value="1"/>
</dbReference>
<keyword evidence="5" id="KW-1185">Reference proteome</keyword>
<feature type="chain" id="PRO_5013140931" evidence="3">
    <location>
        <begin position="23"/>
        <end position="610"/>
    </location>
</feature>
<keyword evidence="2" id="KW-0802">TPR repeat</keyword>
<dbReference type="RefSeq" id="WP_085218356.1">
    <property type="nucleotide sequence ID" value="NZ_LT840185.1"/>
</dbReference>
<organism evidence="4 5">
    <name type="scientific">Allosphingosinicella indica</name>
    <dbReference type="NCBI Taxonomy" id="941907"/>
    <lineage>
        <taxon>Bacteria</taxon>
        <taxon>Pseudomonadati</taxon>
        <taxon>Pseudomonadota</taxon>
        <taxon>Alphaproteobacteria</taxon>
        <taxon>Sphingomonadales</taxon>
        <taxon>Sphingomonadaceae</taxon>
        <taxon>Allosphingosinicella</taxon>
    </lineage>
</organism>
<evidence type="ECO:0000256" key="3">
    <source>
        <dbReference type="SAM" id="SignalP"/>
    </source>
</evidence>
<dbReference type="InterPro" id="IPR011990">
    <property type="entry name" value="TPR-like_helical_dom_sf"/>
</dbReference>
<sequence>MIRTPPSAAIALALALAGCSNASTPGFDQSLKRGAEAFNAGDPKTARIELMNAIKARPGDARARLLQAKVQIALGDGVAAEAEIARARASGVPADATRTLMAEALLLQGRPADALAEAKAAPAAHAGDAARLAGKAQLAGGDMDAAGASFDRAAELTPESAPLWVDIARYRRAVGDIGGAIGAADRALALDPRADGALLVRGELTRTQYGLKAALPWFDRALEAKPDDATVLLEKAATLGEMGAMREMLAATRAALKASPGHPMAFYLQAVLAARGGNYALARAIYAKSGGALAAEPGPALFGAALDYQAGNFEAASDTLAKLLADQPDNLRARRLLAASEWRAGEMADALAAIRPIADREDADSYALALAGEAAAKLGRAAEAADYRARAARPLRWDGVIAPIGGDAGAVNGDVAAIREALSRADSAYAFALARQLARDNPGAPDAWLLVGDVLMLADDPAAAVDPYRTAANIAFTEPVALRLIEALDRSGQDAAATETLRLFLDQNPRSIPALLIAAERYAGAGEWANAEAAYHAVRRRIGTRDAALSGNLAWAYARQGDHAAALPIARRAWEVDRGNRQSMDAYGWMLFKTGRKAEGLALMLASVAP</sequence>
<dbReference type="PROSITE" id="PS51257">
    <property type="entry name" value="PROKAR_LIPOPROTEIN"/>
    <property type="match status" value="1"/>
</dbReference>
<evidence type="ECO:0000313" key="4">
    <source>
        <dbReference type="EMBL" id="SMF69004.1"/>
    </source>
</evidence>
<dbReference type="OrthoDB" id="7259535at2"/>
<dbReference type="EMBL" id="LT840185">
    <property type="protein sequence ID" value="SMF69004.1"/>
    <property type="molecule type" value="Genomic_DNA"/>
</dbReference>
<accession>A0A1X7GH30</accession>
<dbReference type="STRING" id="941907.SAMN06295910_1671"/>
<dbReference type="SUPFAM" id="SSF48452">
    <property type="entry name" value="TPR-like"/>
    <property type="match status" value="3"/>
</dbReference>
<reference evidence="5" key="1">
    <citation type="submission" date="2017-04" db="EMBL/GenBank/DDBJ databases">
        <authorList>
            <person name="Varghese N."/>
            <person name="Submissions S."/>
        </authorList>
    </citation>
    <scope>NUCLEOTIDE SEQUENCE [LARGE SCALE GENOMIC DNA]</scope>
    <source>
        <strain evidence="5">Dd16</strain>
    </source>
</reference>
<feature type="signal peptide" evidence="3">
    <location>
        <begin position="1"/>
        <end position="22"/>
    </location>
</feature>
<evidence type="ECO:0000313" key="5">
    <source>
        <dbReference type="Proteomes" id="UP000192934"/>
    </source>
</evidence>
<dbReference type="PANTHER" id="PTHR45586:SF14">
    <property type="entry name" value="TETRATRICOPEPTIDE TPR_2 REPEAT PROTEIN"/>
    <property type="match status" value="1"/>
</dbReference>
<evidence type="ECO:0000256" key="2">
    <source>
        <dbReference type="ARBA" id="ARBA00022803"/>
    </source>
</evidence>
<dbReference type="Gene3D" id="1.25.40.10">
    <property type="entry name" value="Tetratricopeptide repeat domain"/>
    <property type="match status" value="2"/>
</dbReference>
<keyword evidence="3" id="KW-0732">Signal</keyword>
<dbReference type="Pfam" id="PF13432">
    <property type="entry name" value="TPR_16"/>
    <property type="match status" value="5"/>
</dbReference>
<dbReference type="InterPro" id="IPR019734">
    <property type="entry name" value="TPR_rpt"/>
</dbReference>
<dbReference type="InterPro" id="IPR051012">
    <property type="entry name" value="CellSynth/LPSAsmb/PSIAsmb"/>
</dbReference>
<gene>
    <name evidence="4" type="ORF">SAMN06295910_1671</name>
</gene>
<keyword evidence="1" id="KW-0677">Repeat</keyword>
<name>A0A1X7GH30_9SPHN</name>
<dbReference type="Proteomes" id="UP000192934">
    <property type="component" value="Chromosome I"/>
</dbReference>